<protein>
    <submittedName>
        <fullName evidence="4">Acyl-CoA dehydrogenase</fullName>
    </submittedName>
</protein>
<dbReference type="GO" id="GO:0050660">
    <property type="term" value="F:flavin adenine dinucleotide binding"/>
    <property type="evidence" value="ECO:0007669"/>
    <property type="project" value="InterPro"/>
</dbReference>
<dbReference type="SUPFAM" id="SSF56645">
    <property type="entry name" value="Acyl-CoA dehydrogenase NM domain-like"/>
    <property type="match status" value="1"/>
</dbReference>
<dbReference type="InterPro" id="IPR037069">
    <property type="entry name" value="AcylCoA_DH/ox_N_sf"/>
</dbReference>
<dbReference type="Gene3D" id="1.20.140.10">
    <property type="entry name" value="Butyryl-CoA Dehydrogenase, subunit A, domain 3"/>
    <property type="match status" value="1"/>
</dbReference>
<dbReference type="InterPro" id="IPR013786">
    <property type="entry name" value="AcylCoA_DH/ox_N"/>
</dbReference>
<comment type="caution">
    <text evidence="4">The sequence shown here is derived from an EMBL/GenBank/DDBJ whole genome shotgun (WGS) entry which is preliminary data.</text>
</comment>
<dbReference type="InterPro" id="IPR052161">
    <property type="entry name" value="Mycobact_Acyl-CoA_DH"/>
</dbReference>
<dbReference type="RefSeq" id="WP_147101656.1">
    <property type="nucleotide sequence ID" value="NZ_BJVJ01000001.1"/>
</dbReference>
<dbReference type="OrthoDB" id="4507084at2"/>
<reference evidence="4 5" key="1">
    <citation type="submission" date="2019-07" db="EMBL/GenBank/DDBJ databases">
        <title>Whole genome shotgun sequence of Pseudonocardia sulfidoxydans NBRC 16205.</title>
        <authorList>
            <person name="Hosoyama A."/>
            <person name="Uohara A."/>
            <person name="Ohji S."/>
            <person name="Ichikawa N."/>
        </authorList>
    </citation>
    <scope>NUCLEOTIDE SEQUENCE [LARGE SCALE GENOMIC DNA]</scope>
    <source>
        <strain evidence="4 5">NBRC 16205</strain>
    </source>
</reference>
<evidence type="ECO:0000259" key="3">
    <source>
        <dbReference type="Pfam" id="PF02771"/>
    </source>
</evidence>
<evidence type="ECO:0000313" key="4">
    <source>
        <dbReference type="EMBL" id="GEL21215.1"/>
    </source>
</evidence>
<dbReference type="InterPro" id="IPR009100">
    <property type="entry name" value="AcylCoA_DH/oxidase_NM_dom_sf"/>
</dbReference>
<dbReference type="AlphaFoldDB" id="A0A511D8U2"/>
<organism evidence="4 5">
    <name type="scientific">Pseudonocardia sulfidoxydans NBRC 16205</name>
    <dbReference type="NCBI Taxonomy" id="1223511"/>
    <lineage>
        <taxon>Bacteria</taxon>
        <taxon>Bacillati</taxon>
        <taxon>Actinomycetota</taxon>
        <taxon>Actinomycetes</taxon>
        <taxon>Pseudonocardiales</taxon>
        <taxon>Pseudonocardiaceae</taxon>
        <taxon>Pseudonocardia</taxon>
    </lineage>
</organism>
<dbReference type="GO" id="GO:0016627">
    <property type="term" value="F:oxidoreductase activity, acting on the CH-CH group of donors"/>
    <property type="evidence" value="ECO:0007669"/>
    <property type="project" value="InterPro"/>
</dbReference>
<dbReference type="EMBL" id="BJVJ01000001">
    <property type="protein sequence ID" value="GEL21215.1"/>
    <property type="molecule type" value="Genomic_DNA"/>
</dbReference>
<keyword evidence="5" id="KW-1185">Reference proteome</keyword>
<name>A0A511D8U2_9PSEU</name>
<dbReference type="Proteomes" id="UP000321685">
    <property type="component" value="Unassembled WGS sequence"/>
</dbReference>
<dbReference type="InterPro" id="IPR006091">
    <property type="entry name" value="Acyl-CoA_Oxase/DH_mid-dom"/>
</dbReference>
<evidence type="ECO:0000313" key="5">
    <source>
        <dbReference type="Proteomes" id="UP000321685"/>
    </source>
</evidence>
<dbReference type="Pfam" id="PF02771">
    <property type="entry name" value="Acyl-CoA_dh_N"/>
    <property type="match status" value="1"/>
</dbReference>
<evidence type="ECO:0000259" key="2">
    <source>
        <dbReference type="Pfam" id="PF02770"/>
    </source>
</evidence>
<feature type="domain" description="Acyl-CoA dehydrogenase/oxidase N-terminal" evidence="3">
    <location>
        <begin position="6"/>
        <end position="120"/>
    </location>
</feature>
<dbReference type="Gene3D" id="2.40.110.10">
    <property type="entry name" value="Butyryl-CoA Dehydrogenase, subunit A, domain 2"/>
    <property type="match status" value="1"/>
</dbReference>
<dbReference type="GO" id="GO:0005886">
    <property type="term" value="C:plasma membrane"/>
    <property type="evidence" value="ECO:0007669"/>
    <property type="project" value="TreeGrafter"/>
</dbReference>
<dbReference type="InterPro" id="IPR046373">
    <property type="entry name" value="Acyl-CoA_Oxase/DH_mid-dom_sf"/>
</dbReference>
<dbReference type="Gene3D" id="1.10.540.10">
    <property type="entry name" value="Acyl-CoA dehydrogenase/oxidase, N-terminal domain"/>
    <property type="match status" value="1"/>
</dbReference>
<proteinExistence type="predicted"/>
<dbReference type="PANTHER" id="PTHR43292:SF4">
    <property type="entry name" value="ACYL-COA DEHYDROGENASE FADE34"/>
    <property type="match status" value="1"/>
</dbReference>
<accession>A0A511D8U2</accession>
<dbReference type="Pfam" id="PF02770">
    <property type="entry name" value="Acyl-CoA_dh_M"/>
    <property type="match status" value="1"/>
</dbReference>
<gene>
    <name evidence="4" type="ORF">PSU4_01690</name>
</gene>
<dbReference type="PANTHER" id="PTHR43292">
    <property type="entry name" value="ACYL-COA DEHYDROGENASE"/>
    <property type="match status" value="1"/>
</dbReference>
<keyword evidence="1" id="KW-0560">Oxidoreductase</keyword>
<sequence length="384" mass="42333">MDLDFSAEQDAFRSEIRAFLDEELPDGWVGLWHGADAPAHSDAVMEKLAARGWHTYSWPQEYGGRDGGVWEQTVIQEELFAHHEPRGGHYMGLNWIGPVIMKFGSPEQQATLLPEIARGEVQWAQLFSEPDAGSDLASLRTRALPAEDGDGFVVNGEKIWTSYANLARRGFLLARTERGESRHAGISVFVIDMDTPGIEVREVPSAVGNHRFHSVSFTDVRVPASALLGPLNGGWSVAMSALPYERTGNARYARSTRVLGFFEQSASLDASAEKGIAEVLAYGRMTELLNHRLVWMREREDQPTWEPSATFAATAEYETLVGDLVEEHMGYLPFVSVPDPNAVCGGEVESFTVCQAPTVKLQAGTYEIQLSIVGQQALNLPRGR</sequence>
<feature type="domain" description="Acyl-CoA oxidase/dehydrogenase middle" evidence="2">
    <location>
        <begin position="126"/>
        <end position="220"/>
    </location>
</feature>
<evidence type="ECO:0000256" key="1">
    <source>
        <dbReference type="ARBA" id="ARBA00023002"/>
    </source>
</evidence>